<evidence type="ECO:0000313" key="2">
    <source>
        <dbReference type="EMBL" id="PFH46513.1"/>
    </source>
</evidence>
<organism evidence="2 3">
    <name type="scientific">Amanita thiersii Skay4041</name>
    <dbReference type="NCBI Taxonomy" id="703135"/>
    <lineage>
        <taxon>Eukaryota</taxon>
        <taxon>Fungi</taxon>
        <taxon>Dikarya</taxon>
        <taxon>Basidiomycota</taxon>
        <taxon>Agaricomycotina</taxon>
        <taxon>Agaricomycetes</taxon>
        <taxon>Agaricomycetidae</taxon>
        <taxon>Agaricales</taxon>
        <taxon>Pluteineae</taxon>
        <taxon>Amanitaceae</taxon>
        <taxon>Amanita</taxon>
    </lineage>
</organism>
<protein>
    <recommendedName>
        <fullName evidence="1">F-box domain-containing protein</fullName>
    </recommendedName>
</protein>
<dbReference type="InterPro" id="IPR001810">
    <property type="entry name" value="F-box_dom"/>
</dbReference>
<evidence type="ECO:0000259" key="1">
    <source>
        <dbReference type="Pfam" id="PF00646"/>
    </source>
</evidence>
<dbReference type="Pfam" id="PF00646">
    <property type="entry name" value="F-box"/>
    <property type="match status" value="1"/>
</dbReference>
<dbReference type="EMBL" id="KZ302183">
    <property type="protein sequence ID" value="PFH46513.1"/>
    <property type="molecule type" value="Genomic_DNA"/>
</dbReference>
<accession>A0A2A9NFU1</accession>
<dbReference type="OrthoDB" id="3071647at2759"/>
<dbReference type="SUPFAM" id="SSF81383">
    <property type="entry name" value="F-box domain"/>
    <property type="match status" value="1"/>
</dbReference>
<dbReference type="InterPro" id="IPR036047">
    <property type="entry name" value="F-box-like_dom_sf"/>
</dbReference>
<dbReference type="Proteomes" id="UP000242287">
    <property type="component" value="Unassembled WGS sequence"/>
</dbReference>
<gene>
    <name evidence="2" type="ORF">AMATHDRAFT_50992</name>
</gene>
<name>A0A2A9NFU1_9AGAR</name>
<proteinExistence type="predicted"/>
<keyword evidence="3" id="KW-1185">Reference proteome</keyword>
<evidence type="ECO:0000313" key="3">
    <source>
        <dbReference type="Proteomes" id="UP000242287"/>
    </source>
</evidence>
<feature type="domain" description="F-box" evidence="1">
    <location>
        <begin position="33"/>
        <end position="51"/>
    </location>
</feature>
<dbReference type="AlphaFoldDB" id="A0A2A9NFU1"/>
<sequence length="140" mass="16105">MPHPINKLSPEILQEIFRKLLGDVPTESTPVPFTLSQVCKKWRQIVLASPFLWAEIRIPNDFPEESYDEEMAKALPIMFERSGSFPLSISYDAYDHQAEEGPLDSPLIPLLLGQAHRWDYFWTRFSYAAEYLKVACSTSP</sequence>
<dbReference type="Gene3D" id="1.20.1280.50">
    <property type="match status" value="1"/>
</dbReference>
<reference evidence="2 3" key="1">
    <citation type="submission" date="2014-02" db="EMBL/GenBank/DDBJ databases">
        <title>Transposable element dynamics among asymbiotic and ectomycorrhizal Amanita fungi.</title>
        <authorList>
            <consortium name="DOE Joint Genome Institute"/>
            <person name="Hess J."/>
            <person name="Skrede I."/>
            <person name="Wolfe B."/>
            <person name="LaButti K."/>
            <person name="Ohm R.A."/>
            <person name="Grigoriev I.V."/>
            <person name="Pringle A."/>
        </authorList>
    </citation>
    <scope>NUCLEOTIDE SEQUENCE [LARGE SCALE GENOMIC DNA]</scope>
    <source>
        <strain evidence="2 3">SKay4041</strain>
    </source>
</reference>